<evidence type="ECO:0000313" key="2">
    <source>
        <dbReference type="Proteomes" id="UP001201980"/>
    </source>
</evidence>
<reference evidence="1" key="1">
    <citation type="submission" date="2022-07" db="EMBL/GenBank/DDBJ databases">
        <title>Draft genome sequence of Zalerion maritima ATCC 34329, a (micro)plastics degrading marine fungus.</title>
        <authorList>
            <person name="Paco A."/>
            <person name="Goncalves M.F.M."/>
            <person name="Rocha-Santos T.A.P."/>
            <person name="Alves A."/>
        </authorList>
    </citation>
    <scope>NUCLEOTIDE SEQUENCE</scope>
    <source>
        <strain evidence="1">ATCC 34329</strain>
    </source>
</reference>
<proteinExistence type="predicted"/>
<dbReference type="AlphaFoldDB" id="A0AAD5RKN9"/>
<comment type="caution">
    <text evidence="1">The sequence shown here is derived from an EMBL/GenBank/DDBJ whole genome shotgun (WGS) entry which is preliminary data.</text>
</comment>
<organism evidence="1 2">
    <name type="scientific">Zalerion maritima</name>
    <dbReference type="NCBI Taxonomy" id="339359"/>
    <lineage>
        <taxon>Eukaryota</taxon>
        <taxon>Fungi</taxon>
        <taxon>Dikarya</taxon>
        <taxon>Ascomycota</taxon>
        <taxon>Pezizomycotina</taxon>
        <taxon>Sordariomycetes</taxon>
        <taxon>Lulworthiomycetidae</taxon>
        <taxon>Lulworthiales</taxon>
        <taxon>Lulworthiaceae</taxon>
        <taxon>Zalerion</taxon>
    </lineage>
</organism>
<dbReference type="Proteomes" id="UP001201980">
    <property type="component" value="Unassembled WGS sequence"/>
</dbReference>
<dbReference type="EMBL" id="JAKWBI020000302">
    <property type="protein sequence ID" value="KAJ2896969.1"/>
    <property type="molecule type" value="Genomic_DNA"/>
</dbReference>
<accession>A0AAD5RKN9</accession>
<evidence type="ECO:0000313" key="1">
    <source>
        <dbReference type="EMBL" id="KAJ2896969.1"/>
    </source>
</evidence>
<gene>
    <name evidence="1" type="ORF">MKZ38_005068</name>
</gene>
<name>A0AAD5RKN9_9PEZI</name>
<sequence length="161" mass="18946">MATRILVQCHSQDIPGEPNERRTIMANIICQHKWHRAFDKGQDRLQSLGQFCYDQNRVYILLDNGPPNSQDVSTSIYKWNGEQLIETPLNPVFRGFLQKYPFNAERKTSGYTDEEFKATFGEEKYEAMVLERIRQRRKWGQELLSHEKAFLQDHPELASQL</sequence>
<keyword evidence="2" id="KW-1185">Reference proteome</keyword>
<protein>
    <submittedName>
        <fullName evidence="1">Uncharacterized protein</fullName>
    </submittedName>
</protein>